<evidence type="ECO:0000313" key="3">
    <source>
        <dbReference type="Proteomes" id="UP001165653"/>
    </source>
</evidence>
<keyword evidence="3" id="KW-1185">Reference proteome</keyword>
<sequence length="109" mass="11684">MASRKKNPSKARRYSVKEKEEILRYVDSVNSKQGRGGQTAAVKKYGISALTISTWLRGGGASSFKIGKTSSNGAGGVIAKLAAVHAEIQAKEKELASLRSQFEKLKSSI</sequence>
<dbReference type="InterPro" id="IPR009057">
    <property type="entry name" value="Homeodomain-like_sf"/>
</dbReference>
<proteinExistence type="predicted"/>
<evidence type="ECO:0008006" key="4">
    <source>
        <dbReference type="Google" id="ProtNLM"/>
    </source>
</evidence>
<dbReference type="Gene3D" id="1.10.10.60">
    <property type="entry name" value="Homeodomain-like"/>
    <property type="match status" value="1"/>
</dbReference>
<name>A0ABT3FWZ8_9BACT</name>
<gene>
    <name evidence="2" type="ORF">OJ996_00870</name>
</gene>
<protein>
    <recommendedName>
        <fullName evidence="4">Transposase</fullName>
    </recommendedName>
</protein>
<feature type="coiled-coil region" evidence="1">
    <location>
        <begin position="81"/>
        <end position="108"/>
    </location>
</feature>
<evidence type="ECO:0000256" key="1">
    <source>
        <dbReference type="SAM" id="Coils"/>
    </source>
</evidence>
<dbReference type="RefSeq" id="WP_264510189.1">
    <property type="nucleotide sequence ID" value="NZ_JAPDDR010000001.1"/>
</dbReference>
<reference evidence="2" key="1">
    <citation type="submission" date="2022-10" db="EMBL/GenBank/DDBJ databases">
        <title>Luteolibacter sp. GHJ8, whole genome shotgun sequencing project.</title>
        <authorList>
            <person name="Zhao G."/>
            <person name="Shen L."/>
        </authorList>
    </citation>
    <scope>NUCLEOTIDE SEQUENCE</scope>
    <source>
        <strain evidence="2">GHJ8</strain>
    </source>
</reference>
<keyword evidence="1" id="KW-0175">Coiled coil</keyword>
<evidence type="ECO:0000313" key="2">
    <source>
        <dbReference type="EMBL" id="MCW1912103.1"/>
    </source>
</evidence>
<organism evidence="2 3">
    <name type="scientific">Luteolibacter rhizosphaerae</name>
    <dbReference type="NCBI Taxonomy" id="2989719"/>
    <lineage>
        <taxon>Bacteria</taxon>
        <taxon>Pseudomonadati</taxon>
        <taxon>Verrucomicrobiota</taxon>
        <taxon>Verrucomicrobiia</taxon>
        <taxon>Verrucomicrobiales</taxon>
        <taxon>Verrucomicrobiaceae</taxon>
        <taxon>Luteolibacter</taxon>
    </lineage>
</organism>
<dbReference type="Proteomes" id="UP001165653">
    <property type="component" value="Unassembled WGS sequence"/>
</dbReference>
<dbReference type="SUPFAM" id="SSF46689">
    <property type="entry name" value="Homeodomain-like"/>
    <property type="match status" value="1"/>
</dbReference>
<accession>A0ABT3FWZ8</accession>
<comment type="caution">
    <text evidence="2">The sequence shown here is derived from an EMBL/GenBank/DDBJ whole genome shotgun (WGS) entry which is preliminary data.</text>
</comment>
<dbReference type="EMBL" id="JAPDDR010000001">
    <property type="protein sequence ID" value="MCW1912103.1"/>
    <property type="molecule type" value="Genomic_DNA"/>
</dbReference>